<dbReference type="InterPro" id="IPR003661">
    <property type="entry name" value="HisK_dim/P_dom"/>
</dbReference>
<feature type="coiled-coil region" evidence="6">
    <location>
        <begin position="423"/>
        <end position="453"/>
    </location>
</feature>
<evidence type="ECO:0000256" key="6">
    <source>
        <dbReference type="SAM" id="Coils"/>
    </source>
</evidence>
<dbReference type="InterPro" id="IPR036890">
    <property type="entry name" value="HATPase_C_sf"/>
</dbReference>
<keyword evidence="7" id="KW-0812">Transmembrane</keyword>
<name>A0ABV7T622_9GAMM</name>
<dbReference type="Pfam" id="PF02518">
    <property type="entry name" value="HATPase_c"/>
    <property type="match status" value="1"/>
</dbReference>
<dbReference type="CDD" id="cd00082">
    <property type="entry name" value="HisKA"/>
    <property type="match status" value="1"/>
</dbReference>
<dbReference type="InterPro" id="IPR005467">
    <property type="entry name" value="His_kinase_dom"/>
</dbReference>
<feature type="transmembrane region" description="Helical" evidence="7">
    <location>
        <begin position="275"/>
        <end position="300"/>
    </location>
</feature>
<keyword evidence="3" id="KW-0808">Transferase</keyword>
<evidence type="ECO:0000256" key="7">
    <source>
        <dbReference type="SAM" id="Phobius"/>
    </source>
</evidence>
<keyword evidence="7" id="KW-0472">Membrane</keyword>
<dbReference type="Gene3D" id="2.60.40.2380">
    <property type="match status" value="1"/>
</dbReference>
<keyword evidence="5" id="KW-0902">Two-component regulatory system</keyword>
<dbReference type="SUPFAM" id="SSF47384">
    <property type="entry name" value="Homodimeric domain of signal transducing histidine kinase"/>
    <property type="match status" value="1"/>
</dbReference>
<dbReference type="EMBL" id="JBHRXZ010000017">
    <property type="protein sequence ID" value="MFC3607736.1"/>
    <property type="molecule type" value="Genomic_DNA"/>
</dbReference>
<dbReference type="InterPro" id="IPR011622">
    <property type="entry name" value="7TMR_DISM_rcpt_extracell_dom2"/>
</dbReference>
<dbReference type="SUPFAM" id="SSF55874">
    <property type="entry name" value="ATPase domain of HSP90 chaperone/DNA topoisomerase II/histidine kinase"/>
    <property type="match status" value="1"/>
</dbReference>
<comment type="catalytic activity">
    <reaction evidence="1">
        <text>ATP + protein L-histidine = ADP + protein N-phospho-L-histidine.</text>
        <dbReference type="EC" id="2.7.13.3"/>
    </reaction>
</comment>
<protein>
    <recommendedName>
        <fullName evidence="2">histidine kinase</fullName>
        <ecNumber evidence="2">2.7.13.3</ecNumber>
    </recommendedName>
</protein>
<proteinExistence type="predicted"/>
<gene>
    <name evidence="9" type="ORF">ACFOMF_08115</name>
</gene>
<evidence type="ECO:0000313" key="9">
    <source>
        <dbReference type="EMBL" id="MFC3607736.1"/>
    </source>
</evidence>
<dbReference type="SMART" id="SM00388">
    <property type="entry name" value="HisKA"/>
    <property type="match status" value="1"/>
</dbReference>
<dbReference type="RefSeq" id="WP_386363422.1">
    <property type="nucleotide sequence ID" value="NZ_JBHRXZ010000017.1"/>
</dbReference>
<dbReference type="EC" id="2.7.13.3" evidence="2"/>
<evidence type="ECO:0000256" key="3">
    <source>
        <dbReference type="ARBA" id="ARBA00022679"/>
    </source>
</evidence>
<dbReference type="PANTHER" id="PTHR43711:SF1">
    <property type="entry name" value="HISTIDINE KINASE 1"/>
    <property type="match status" value="1"/>
</dbReference>
<evidence type="ECO:0000256" key="2">
    <source>
        <dbReference type="ARBA" id="ARBA00012438"/>
    </source>
</evidence>
<dbReference type="PROSITE" id="PS50109">
    <property type="entry name" value="HIS_KIN"/>
    <property type="match status" value="1"/>
</dbReference>
<dbReference type="Gene3D" id="3.30.565.10">
    <property type="entry name" value="Histidine kinase-like ATPase, C-terminal domain"/>
    <property type="match status" value="1"/>
</dbReference>
<feature type="transmembrane region" description="Helical" evidence="7">
    <location>
        <begin position="306"/>
        <end position="327"/>
    </location>
</feature>
<dbReference type="SMART" id="SM00387">
    <property type="entry name" value="HATPase_c"/>
    <property type="match status" value="1"/>
</dbReference>
<feature type="transmembrane region" description="Helical" evidence="7">
    <location>
        <begin position="366"/>
        <end position="384"/>
    </location>
</feature>
<keyword evidence="4" id="KW-0418">Kinase</keyword>
<evidence type="ECO:0000256" key="5">
    <source>
        <dbReference type="ARBA" id="ARBA00023012"/>
    </source>
</evidence>
<dbReference type="InterPro" id="IPR036097">
    <property type="entry name" value="HisK_dim/P_sf"/>
</dbReference>
<dbReference type="InterPro" id="IPR011623">
    <property type="entry name" value="7TMR_DISM_rcpt_extracell_dom1"/>
</dbReference>
<feature type="transmembrane region" description="Helical" evidence="7">
    <location>
        <begin position="182"/>
        <end position="202"/>
    </location>
</feature>
<feature type="transmembrane region" description="Helical" evidence="7">
    <location>
        <begin position="245"/>
        <end position="263"/>
    </location>
</feature>
<feature type="domain" description="Histidine kinase" evidence="8">
    <location>
        <begin position="457"/>
        <end position="667"/>
    </location>
</feature>
<keyword evidence="7" id="KW-1133">Transmembrane helix</keyword>
<dbReference type="PANTHER" id="PTHR43711">
    <property type="entry name" value="TWO-COMPONENT HISTIDINE KINASE"/>
    <property type="match status" value="1"/>
</dbReference>
<keyword evidence="10" id="KW-1185">Reference proteome</keyword>
<dbReference type="Proteomes" id="UP001595630">
    <property type="component" value="Unassembled WGS sequence"/>
</dbReference>
<keyword evidence="6" id="KW-0175">Coiled coil</keyword>
<organism evidence="9 10">
    <name type="scientific">Stutzerimonas tarimensis</name>
    <dbReference type="NCBI Taxonomy" id="1507735"/>
    <lineage>
        <taxon>Bacteria</taxon>
        <taxon>Pseudomonadati</taxon>
        <taxon>Pseudomonadota</taxon>
        <taxon>Gammaproteobacteria</taxon>
        <taxon>Pseudomonadales</taxon>
        <taxon>Pseudomonadaceae</taxon>
        <taxon>Stutzerimonas</taxon>
    </lineage>
</organism>
<evidence type="ECO:0000313" key="10">
    <source>
        <dbReference type="Proteomes" id="UP001595630"/>
    </source>
</evidence>
<dbReference type="Pfam" id="PF07696">
    <property type="entry name" value="7TMR-DISMED2"/>
    <property type="match status" value="1"/>
</dbReference>
<dbReference type="Pfam" id="PF07695">
    <property type="entry name" value="7TMR-DISM_7TM"/>
    <property type="match status" value="1"/>
</dbReference>
<sequence length="668" mass="74394">MPAMPIHFLILVLLFALPASVLGEVLHLRDGSRSFDTGGYLERLDDPQGTLDASMADASAGWTPLPGGLNAGFTPAILWLRLDVAAHGARRDWILHLSNALLDDVRVYGRSAGGDWALLGHSGENVPRTQWPVDYRSPVYHLDLADGAEQRLLLRLQSKNALSVRVAVWEPQAFNDHSRREALFFGLYFGFYLLLICSFAVFSRLTSAPDSGLFLVYVGLCVLNEVLSLGLIQQVTGLGVWWSDRLLGIGIAVAVPVAVSFASRQLGLQRLYPRTLRWLCGALWLLAGIAGLVVGLGHYGWAMWPIQWLALLLIPCFISLGIFLLLRGHPPARFFLLAFGVFYAGIIVGFLRNLGYLPVNTWTENASALGTMVHMGLVSLRIVAHHDRLRRARDHAQAMIATELAQQHSQRLEQQVMQRTGELREEIRRREHLEQELRASLELERRVREQQRDFVAMVSHEFRTPLAIITTTAQRLAGSLTVTSERNLQRCRNIREAAVRLLALVDEYLTDDRMSETQIELRLAPCDLPALVADLQSEFEPGRIRVDYRLDCRDLFCDGGLLRIALRNLLANADRHAPLHEAVRVEVAAEDGHVCFRVLNGGGAIPEGEGERLFQKYYRGQNAQRSPGAGLGLYLVRRIAELQGGDADLTAVDADTVCFSLRLPQVPS</sequence>
<dbReference type="InterPro" id="IPR003594">
    <property type="entry name" value="HATPase_dom"/>
</dbReference>
<evidence type="ECO:0000256" key="1">
    <source>
        <dbReference type="ARBA" id="ARBA00000085"/>
    </source>
</evidence>
<dbReference type="Pfam" id="PF00512">
    <property type="entry name" value="HisKA"/>
    <property type="match status" value="1"/>
</dbReference>
<comment type="caution">
    <text evidence="9">The sequence shown here is derived from an EMBL/GenBank/DDBJ whole genome shotgun (WGS) entry which is preliminary data.</text>
</comment>
<accession>A0ABV7T622</accession>
<dbReference type="InterPro" id="IPR050736">
    <property type="entry name" value="Sensor_HK_Regulatory"/>
</dbReference>
<evidence type="ECO:0000256" key="4">
    <source>
        <dbReference type="ARBA" id="ARBA00022777"/>
    </source>
</evidence>
<reference evidence="10" key="1">
    <citation type="journal article" date="2019" name="Int. J. Syst. Evol. Microbiol.">
        <title>The Global Catalogue of Microorganisms (GCM) 10K type strain sequencing project: providing services to taxonomists for standard genome sequencing and annotation.</title>
        <authorList>
            <consortium name="The Broad Institute Genomics Platform"/>
            <consortium name="The Broad Institute Genome Sequencing Center for Infectious Disease"/>
            <person name="Wu L."/>
            <person name="Ma J."/>
        </authorList>
    </citation>
    <scope>NUCLEOTIDE SEQUENCE [LARGE SCALE GENOMIC DNA]</scope>
    <source>
        <strain evidence="10">KCTC 42447</strain>
    </source>
</reference>
<feature type="transmembrane region" description="Helical" evidence="7">
    <location>
        <begin position="334"/>
        <end position="354"/>
    </location>
</feature>
<evidence type="ECO:0000259" key="8">
    <source>
        <dbReference type="PROSITE" id="PS50109"/>
    </source>
</evidence>
<dbReference type="Gene3D" id="1.10.287.130">
    <property type="match status" value="1"/>
</dbReference>